<proteinExistence type="predicted"/>
<keyword evidence="1" id="KW-0812">Transmembrane</keyword>
<name>A0A4R6SVV6_9SPHI</name>
<comment type="caution">
    <text evidence="2">The sequence shown here is derived from an EMBL/GenBank/DDBJ whole genome shotgun (WGS) entry which is preliminary data.</text>
</comment>
<evidence type="ECO:0000256" key="1">
    <source>
        <dbReference type="SAM" id="Phobius"/>
    </source>
</evidence>
<gene>
    <name evidence="2" type="ORF">ATK78_2197</name>
</gene>
<keyword evidence="1" id="KW-0472">Membrane</keyword>
<sequence>MKTILILSILLSLGCGIFKRTTKDVVARSDHLKQQSVREQSEELKVNREDKVISVSRDSSKTDLKLRIWPKGPFSFSLVHGFSGVADSLDLEGAFLRTGVVSQDMLKKEKVLKQGALKTVALKEQEKKIREEHRVSVPSFNWLFYAGIVLVIWVCYRMGIFLSFGTYLKGIVRKLWH</sequence>
<evidence type="ECO:0000313" key="3">
    <source>
        <dbReference type="Proteomes" id="UP000295620"/>
    </source>
</evidence>
<organism evidence="2 3">
    <name type="scientific">Pedobacter metabolipauper</name>
    <dbReference type="NCBI Taxonomy" id="425513"/>
    <lineage>
        <taxon>Bacteria</taxon>
        <taxon>Pseudomonadati</taxon>
        <taxon>Bacteroidota</taxon>
        <taxon>Sphingobacteriia</taxon>
        <taxon>Sphingobacteriales</taxon>
        <taxon>Sphingobacteriaceae</taxon>
        <taxon>Pedobacter</taxon>
    </lineage>
</organism>
<dbReference type="AlphaFoldDB" id="A0A4R6SVV6"/>
<keyword evidence="3" id="KW-1185">Reference proteome</keyword>
<protein>
    <recommendedName>
        <fullName evidence="4">Lipoprotein</fullName>
    </recommendedName>
</protein>
<keyword evidence="1" id="KW-1133">Transmembrane helix</keyword>
<accession>A0A4R6SVV6</accession>
<evidence type="ECO:0008006" key="4">
    <source>
        <dbReference type="Google" id="ProtNLM"/>
    </source>
</evidence>
<reference evidence="2 3" key="1">
    <citation type="submission" date="2019-03" db="EMBL/GenBank/DDBJ databases">
        <title>Genomic Encyclopedia of Archaeal and Bacterial Type Strains, Phase II (KMG-II): from individual species to whole genera.</title>
        <authorList>
            <person name="Goeker M."/>
        </authorList>
    </citation>
    <scope>NUCLEOTIDE SEQUENCE [LARGE SCALE GENOMIC DNA]</scope>
    <source>
        <strain evidence="2 3">DSM 19035</strain>
    </source>
</reference>
<dbReference type="Proteomes" id="UP000295620">
    <property type="component" value="Unassembled WGS sequence"/>
</dbReference>
<evidence type="ECO:0000313" key="2">
    <source>
        <dbReference type="EMBL" id="TDQ10038.1"/>
    </source>
</evidence>
<dbReference type="PROSITE" id="PS51257">
    <property type="entry name" value="PROKAR_LIPOPROTEIN"/>
    <property type="match status" value="1"/>
</dbReference>
<dbReference type="RefSeq" id="WP_133576079.1">
    <property type="nucleotide sequence ID" value="NZ_SNYC01000004.1"/>
</dbReference>
<dbReference type="EMBL" id="SNYC01000004">
    <property type="protein sequence ID" value="TDQ10038.1"/>
    <property type="molecule type" value="Genomic_DNA"/>
</dbReference>
<dbReference type="OrthoDB" id="773352at2"/>
<feature type="transmembrane region" description="Helical" evidence="1">
    <location>
        <begin position="142"/>
        <end position="168"/>
    </location>
</feature>